<dbReference type="Proteomes" id="UP001516400">
    <property type="component" value="Unassembled WGS sequence"/>
</dbReference>
<protein>
    <recommendedName>
        <fullName evidence="7">Lipase domain-containing protein</fullName>
    </recommendedName>
</protein>
<keyword evidence="6" id="KW-0732">Signal</keyword>
<dbReference type="PANTHER" id="PTHR11610:SF173">
    <property type="entry name" value="LIPASE DOMAIN-CONTAINING PROTEIN-RELATED"/>
    <property type="match status" value="1"/>
</dbReference>
<dbReference type="Pfam" id="PF00151">
    <property type="entry name" value="Lipase"/>
    <property type="match status" value="1"/>
</dbReference>
<dbReference type="EMBL" id="JABFTP020000185">
    <property type="protein sequence ID" value="KAL3288200.1"/>
    <property type="molecule type" value="Genomic_DNA"/>
</dbReference>
<gene>
    <name evidence="8" type="ORF">HHI36_002650</name>
</gene>
<feature type="domain" description="Lipase" evidence="7">
    <location>
        <begin position="95"/>
        <end position="372"/>
    </location>
</feature>
<accession>A0ABD2PCP0</accession>
<dbReference type="PRINTS" id="PR00821">
    <property type="entry name" value="TAGLIPASE"/>
</dbReference>
<evidence type="ECO:0000259" key="7">
    <source>
        <dbReference type="Pfam" id="PF00151"/>
    </source>
</evidence>
<sequence length="411" mass="45831">MKLIIFVLLFSSFAFQNSYGDFDLFNDLKQFVTKVKAGVSVTASEISHKFKPVTKAINKAKHSLLGGLNKGFFDVKKGVINGLDEVIGTPVDIKEVTFYLATQQNFDNLTVVDFLKPSVVVASKIYFIIHGWQSEHNASWCFDLTKAILDKYPESQVILVGWERPASENIAFSAFNTESVGYLVGILINRLVTDYNIPKSNFILIGHSLGGQIAGWAGKKFQAIRGEKLPRIVALDPAGPLFTFRPDSRRLNKDDADVVMVIHTNGGIMGFRDRCGTIDFFPNGGSCQPGCVRLNLQSIDALLDPLTCSHTRSHTYLTQAITVTRSFLGRKCPTYGHFQLGYKCQETVADMGNFTENAEGSFYLETESKSPFSKILRAFLNAVETAQLNNTEMEKRIEELNAKYRAMEIQN</sequence>
<feature type="signal peptide" evidence="6">
    <location>
        <begin position="1"/>
        <end position="20"/>
    </location>
</feature>
<comment type="subcellular location">
    <subcellularLocation>
        <location evidence="1">Secreted</location>
    </subcellularLocation>
</comment>
<dbReference type="InterPro" id="IPR013818">
    <property type="entry name" value="Lipase"/>
</dbReference>
<dbReference type="InterPro" id="IPR029058">
    <property type="entry name" value="AB_hydrolase_fold"/>
</dbReference>
<evidence type="ECO:0000256" key="2">
    <source>
        <dbReference type="ARBA" id="ARBA00010701"/>
    </source>
</evidence>
<comment type="caution">
    <text evidence="8">The sequence shown here is derived from an EMBL/GenBank/DDBJ whole genome shotgun (WGS) entry which is preliminary data.</text>
</comment>
<feature type="coiled-coil region" evidence="5">
    <location>
        <begin position="376"/>
        <end position="410"/>
    </location>
</feature>
<name>A0ABD2PCP0_9CUCU</name>
<dbReference type="Gene3D" id="3.40.50.1820">
    <property type="entry name" value="alpha/beta hydrolase"/>
    <property type="match status" value="1"/>
</dbReference>
<evidence type="ECO:0000256" key="3">
    <source>
        <dbReference type="ARBA" id="ARBA00022525"/>
    </source>
</evidence>
<keyword evidence="3" id="KW-0964">Secreted</keyword>
<feature type="chain" id="PRO_5044846779" description="Lipase domain-containing protein" evidence="6">
    <location>
        <begin position="21"/>
        <end position="411"/>
    </location>
</feature>
<comment type="similarity">
    <text evidence="2 4">Belongs to the AB hydrolase superfamily. Lipase family.</text>
</comment>
<dbReference type="AlphaFoldDB" id="A0ABD2PCP0"/>
<dbReference type="PANTHER" id="PTHR11610">
    <property type="entry name" value="LIPASE"/>
    <property type="match status" value="1"/>
</dbReference>
<dbReference type="InterPro" id="IPR000734">
    <property type="entry name" value="TAG_lipase"/>
</dbReference>
<evidence type="ECO:0000256" key="6">
    <source>
        <dbReference type="SAM" id="SignalP"/>
    </source>
</evidence>
<keyword evidence="9" id="KW-1185">Reference proteome</keyword>
<evidence type="ECO:0000313" key="8">
    <source>
        <dbReference type="EMBL" id="KAL3288200.1"/>
    </source>
</evidence>
<organism evidence="8 9">
    <name type="scientific">Cryptolaemus montrouzieri</name>
    <dbReference type="NCBI Taxonomy" id="559131"/>
    <lineage>
        <taxon>Eukaryota</taxon>
        <taxon>Metazoa</taxon>
        <taxon>Ecdysozoa</taxon>
        <taxon>Arthropoda</taxon>
        <taxon>Hexapoda</taxon>
        <taxon>Insecta</taxon>
        <taxon>Pterygota</taxon>
        <taxon>Neoptera</taxon>
        <taxon>Endopterygota</taxon>
        <taxon>Coleoptera</taxon>
        <taxon>Polyphaga</taxon>
        <taxon>Cucujiformia</taxon>
        <taxon>Coccinelloidea</taxon>
        <taxon>Coccinellidae</taxon>
        <taxon>Scymninae</taxon>
        <taxon>Scymnini</taxon>
        <taxon>Cryptolaemus</taxon>
    </lineage>
</organism>
<evidence type="ECO:0000256" key="1">
    <source>
        <dbReference type="ARBA" id="ARBA00004613"/>
    </source>
</evidence>
<dbReference type="SUPFAM" id="SSF53474">
    <property type="entry name" value="alpha/beta-Hydrolases"/>
    <property type="match status" value="1"/>
</dbReference>
<keyword evidence="5" id="KW-0175">Coiled coil</keyword>
<reference evidence="8 9" key="1">
    <citation type="journal article" date="2021" name="BMC Biol.">
        <title>Horizontally acquired antibacterial genes associated with adaptive radiation of ladybird beetles.</title>
        <authorList>
            <person name="Li H.S."/>
            <person name="Tang X.F."/>
            <person name="Huang Y.H."/>
            <person name="Xu Z.Y."/>
            <person name="Chen M.L."/>
            <person name="Du X.Y."/>
            <person name="Qiu B.Y."/>
            <person name="Chen P.T."/>
            <person name="Zhang W."/>
            <person name="Slipinski A."/>
            <person name="Escalona H.E."/>
            <person name="Waterhouse R.M."/>
            <person name="Zwick A."/>
            <person name="Pang H."/>
        </authorList>
    </citation>
    <scope>NUCLEOTIDE SEQUENCE [LARGE SCALE GENOMIC DNA]</scope>
    <source>
        <strain evidence="8">SYSU2018</strain>
    </source>
</reference>
<evidence type="ECO:0000313" key="9">
    <source>
        <dbReference type="Proteomes" id="UP001516400"/>
    </source>
</evidence>
<evidence type="ECO:0000256" key="5">
    <source>
        <dbReference type="SAM" id="Coils"/>
    </source>
</evidence>
<evidence type="ECO:0000256" key="4">
    <source>
        <dbReference type="RuleBase" id="RU004262"/>
    </source>
</evidence>
<dbReference type="GO" id="GO:0005576">
    <property type="term" value="C:extracellular region"/>
    <property type="evidence" value="ECO:0007669"/>
    <property type="project" value="UniProtKB-SubCell"/>
</dbReference>
<proteinExistence type="inferred from homology"/>